<reference evidence="2 3" key="1">
    <citation type="journal article" date="2007" name="Nature">
        <title>Evolution of genes and genomes on the Drosophila phylogeny.</title>
        <authorList>
            <consortium name="Drosophila 12 Genomes Consortium"/>
            <person name="Clark A.G."/>
            <person name="Eisen M.B."/>
            <person name="Smith D.R."/>
            <person name="Bergman C.M."/>
            <person name="Oliver B."/>
            <person name="Markow T.A."/>
            <person name="Kaufman T.C."/>
            <person name="Kellis M."/>
            <person name="Gelbart W."/>
            <person name="Iyer V.N."/>
            <person name="Pollard D.A."/>
            <person name="Sackton T.B."/>
            <person name="Larracuente A.M."/>
            <person name="Singh N.D."/>
            <person name="Abad J.P."/>
            <person name="Abt D.N."/>
            <person name="Adryan B."/>
            <person name="Aguade M."/>
            <person name="Akashi H."/>
            <person name="Anderson W.W."/>
            <person name="Aquadro C.F."/>
            <person name="Ardell D.H."/>
            <person name="Arguello R."/>
            <person name="Artieri C.G."/>
            <person name="Barbash D.A."/>
            <person name="Barker D."/>
            <person name="Barsanti P."/>
            <person name="Batterham P."/>
            <person name="Batzoglou S."/>
            <person name="Begun D."/>
            <person name="Bhutkar A."/>
            <person name="Blanco E."/>
            <person name="Bosak S.A."/>
            <person name="Bradley R.K."/>
            <person name="Brand A.D."/>
            <person name="Brent M.R."/>
            <person name="Brooks A.N."/>
            <person name="Brown R.H."/>
            <person name="Butlin R.K."/>
            <person name="Caggese C."/>
            <person name="Calvi B.R."/>
            <person name="Bernardo de Carvalho A."/>
            <person name="Caspi A."/>
            <person name="Castrezana S."/>
            <person name="Celniker S.E."/>
            <person name="Chang J.L."/>
            <person name="Chapple C."/>
            <person name="Chatterji S."/>
            <person name="Chinwalla A."/>
            <person name="Civetta A."/>
            <person name="Clifton S.W."/>
            <person name="Comeron J.M."/>
            <person name="Costello J.C."/>
            <person name="Coyne J.A."/>
            <person name="Daub J."/>
            <person name="David R.G."/>
            <person name="Delcher A.L."/>
            <person name="Delehaunty K."/>
            <person name="Do C.B."/>
            <person name="Ebling H."/>
            <person name="Edwards K."/>
            <person name="Eickbush T."/>
            <person name="Evans J.D."/>
            <person name="Filipski A."/>
            <person name="Findeiss S."/>
            <person name="Freyhult E."/>
            <person name="Fulton L."/>
            <person name="Fulton R."/>
            <person name="Garcia A.C."/>
            <person name="Gardiner A."/>
            <person name="Garfield D.A."/>
            <person name="Garvin B.E."/>
            <person name="Gibson G."/>
            <person name="Gilbert D."/>
            <person name="Gnerre S."/>
            <person name="Godfrey J."/>
            <person name="Good R."/>
            <person name="Gotea V."/>
            <person name="Gravely B."/>
            <person name="Greenberg A.J."/>
            <person name="Griffiths-Jones S."/>
            <person name="Gross S."/>
            <person name="Guigo R."/>
            <person name="Gustafson E.A."/>
            <person name="Haerty W."/>
            <person name="Hahn M.W."/>
            <person name="Halligan D.L."/>
            <person name="Halpern A.L."/>
            <person name="Halter G.M."/>
            <person name="Han M.V."/>
            <person name="Heger A."/>
            <person name="Hillier L."/>
            <person name="Hinrichs A.S."/>
            <person name="Holmes I."/>
            <person name="Hoskins R.A."/>
            <person name="Hubisz M.J."/>
            <person name="Hultmark D."/>
            <person name="Huntley M.A."/>
            <person name="Jaffe D.B."/>
            <person name="Jagadeeshan S."/>
            <person name="Jeck W.R."/>
            <person name="Johnson J."/>
            <person name="Jones C.D."/>
            <person name="Jordan W.C."/>
            <person name="Karpen G.H."/>
            <person name="Kataoka E."/>
            <person name="Keightley P.D."/>
            <person name="Kheradpour P."/>
            <person name="Kirkness E.F."/>
            <person name="Koerich L.B."/>
            <person name="Kristiansen K."/>
            <person name="Kudrna D."/>
            <person name="Kulathinal R.J."/>
            <person name="Kumar S."/>
            <person name="Kwok R."/>
            <person name="Lander E."/>
            <person name="Langley C.H."/>
            <person name="Lapoint R."/>
            <person name="Lazzaro B.P."/>
            <person name="Lee S.J."/>
            <person name="Levesque L."/>
            <person name="Li R."/>
            <person name="Lin C.F."/>
            <person name="Lin M.F."/>
            <person name="Lindblad-Toh K."/>
            <person name="Llopart A."/>
            <person name="Long M."/>
            <person name="Low L."/>
            <person name="Lozovsky E."/>
            <person name="Lu J."/>
            <person name="Luo M."/>
            <person name="Machado C.A."/>
            <person name="Makalowski W."/>
            <person name="Marzo M."/>
            <person name="Matsuda M."/>
            <person name="Matzkin L."/>
            <person name="McAllister B."/>
            <person name="McBride C.S."/>
            <person name="McKernan B."/>
            <person name="McKernan K."/>
            <person name="Mendez-Lago M."/>
            <person name="Minx P."/>
            <person name="Mollenhauer M.U."/>
            <person name="Montooth K."/>
            <person name="Mount S.M."/>
            <person name="Mu X."/>
            <person name="Myers E."/>
            <person name="Negre B."/>
            <person name="Newfeld S."/>
            <person name="Nielsen R."/>
            <person name="Noor M.A."/>
            <person name="O'Grady P."/>
            <person name="Pachter L."/>
            <person name="Papaceit M."/>
            <person name="Parisi M.J."/>
            <person name="Parisi M."/>
            <person name="Parts L."/>
            <person name="Pedersen J.S."/>
            <person name="Pesole G."/>
            <person name="Phillippy A.M."/>
            <person name="Ponting C.P."/>
            <person name="Pop M."/>
            <person name="Porcelli D."/>
            <person name="Powell J.R."/>
            <person name="Prohaska S."/>
            <person name="Pruitt K."/>
            <person name="Puig M."/>
            <person name="Quesneville H."/>
            <person name="Ram K.R."/>
            <person name="Rand D."/>
            <person name="Rasmussen M.D."/>
            <person name="Reed L.K."/>
            <person name="Reenan R."/>
            <person name="Reily A."/>
            <person name="Remington K.A."/>
            <person name="Rieger T.T."/>
            <person name="Ritchie M.G."/>
            <person name="Robin C."/>
            <person name="Rogers Y.H."/>
            <person name="Rohde C."/>
            <person name="Rozas J."/>
            <person name="Rubenfield M.J."/>
            <person name="Ruiz A."/>
            <person name="Russo S."/>
            <person name="Salzberg S.L."/>
            <person name="Sanchez-Gracia A."/>
            <person name="Saranga D.J."/>
            <person name="Sato H."/>
            <person name="Schaeffer S.W."/>
            <person name="Schatz M.C."/>
            <person name="Schlenke T."/>
            <person name="Schwartz R."/>
            <person name="Segarra C."/>
            <person name="Singh R.S."/>
            <person name="Sirot L."/>
            <person name="Sirota M."/>
            <person name="Sisneros N.B."/>
            <person name="Smith C.D."/>
            <person name="Smith T.F."/>
            <person name="Spieth J."/>
            <person name="Stage D.E."/>
            <person name="Stark A."/>
            <person name="Stephan W."/>
            <person name="Strausberg R.L."/>
            <person name="Strempel S."/>
            <person name="Sturgill D."/>
            <person name="Sutton G."/>
            <person name="Sutton G.G."/>
            <person name="Tao W."/>
            <person name="Teichmann S."/>
            <person name="Tobari Y.N."/>
            <person name="Tomimura Y."/>
            <person name="Tsolas J.M."/>
            <person name="Valente V.L."/>
            <person name="Venter E."/>
            <person name="Venter J.C."/>
            <person name="Vicario S."/>
            <person name="Vieira F.G."/>
            <person name="Vilella A.J."/>
            <person name="Villasante A."/>
            <person name="Walenz B."/>
            <person name="Wang J."/>
            <person name="Wasserman M."/>
            <person name="Watts T."/>
            <person name="Wilson D."/>
            <person name="Wilson R.K."/>
            <person name="Wing R.A."/>
            <person name="Wolfner M.F."/>
            <person name="Wong A."/>
            <person name="Wong G.K."/>
            <person name="Wu C.I."/>
            <person name="Wu G."/>
            <person name="Yamamoto D."/>
            <person name="Yang H.P."/>
            <person name="Yang S.P."/>
            <person name="Yorke J.A."/>
            <person name="Yoshida K."/>
            <person name="Zdobnov E."/>
            <person name="Zhang P."/>
            <person name="Zhang Y."/>
            <person name="Zimin A.V."/>
            <person name="Baldwin J."/>
            <person name="Abdouelleil A."/>
            <person name="Abdulkadir J."/>
            <person name="Abebe A."/>
            <person name="Abera B."/>
            <person name="Abreu J."/>
            <person name="Acer S.C."/>
            <person name="Aftuck L."/>
            <person name="Alexander A."/>
            <person name="An P."/>
            <person name="Anderson E."/>
            <person name="Anderson S."/>
            <person name="Arachi H."/>
            <person name="Azer M."/>
            <person name="Bachantsang P."/>
            <person name="Barry A."/>
            <person name="Bayul T."/>
            <person name="Berlin A."/>
            <person name="Bessette D."/>
            <person name="Bloom T."/>
            <person name="Blye J."/>
            <person name="Boguslavskiy L."/>
            <person name="Bonnet C."/>
            <person name="Boukhgalter B."/>
            <person name="Bourzgui I."/>
            <person name="Brown A."/>
            <person name="Cahill P."/>
            <person name="Channer S."/>
            <person name="Cheshatsang Y."/>
            <person name="Chuda L."/>
            <person name="Citroen M."/>
            <person name="Collymore A."/>
            <person name="Cooke P."/>
            <person name="Costello M."/>
            <person name="D'Aco K."/>
            <person name="Daza R."/>
            <person name="De Haan G."/>
            <person name="DeGray S."/>
            <person name="DeMaso C."/>
            <person name="Dhargay N."/>
            <person name="Dooley K."/>
            <person name="Dooley E."/>
            <person name="Doricent M."/>
            <person name="Dorje P."/>
            <person name="Dorjee K."/>
            <person name="Dupes A."/>
            <person name="Elong R."/>
            <person name="Falk J."/>
            <person name="Farina A."/>
            <person name="Faro S."/>
            <person name="Ferguson D."/>
            <person name="Fisher S."/>
            <person name="Foley C.D."/>
            <person name="Franke A."/>
            <person name="Friedrich D."/>
            <person name="Gadbois L."/>
            <person name="Gearin G."/>
            <person name="Gearin C.R."/>
            <person name="Giannoukos G."/>
            <person name="Goode T."/>
            <person name="Graham J."/>
            <person name="Grandbois E."/>
            <person name="Grewal S."/>
            <person name="Gyaltsen K."/>
            <person name="Hafez N."/>
            <person name="Hagos B."/>
            <person name="Hall J."/>
            <person name="Henson C."/>
            <person name="Hollinger A."/>
            <person name="Honan T."/>
            <person name="Huard M.D."/>
            <person name="Hughes L."/>
            <person name="Hurhula B."/>
            <person name="Husby M.E."/>
            <person name="Kamat A."/>
            <person name="Kanga B."/>
            <person name="Kashin S."/>
            <person name="Khazanovich D."/>
            <person name="Kisner P."/>
            <person name="Lance K."/>
            <person name="Lara M."/>
            <person name="Lee W."/>
            <person name="Lennon N."/>
            <person name="Letendre F."/>
            <person name="LeVine R."/>
            <person name="Lipovsky A."/>
            <person name="Liu X."/>
            <person name="Liu J."/>
            <person name="Liu S."/>
            <person name="Lokyitsang T."/>
            <person name="Lokyitsang Y."/>
            <person name="Lubonja R."/>
            <person name="Lui A."/>
            <person name="MacDonald P."/>
            <person name="Magnisalis V."/>
            <person name="Maru K."/>
            <person name="Matthews C."/>
            <person name="McCusker W."/>
            <person name="McDonough S."/>
            <person name="Mehta T."/>
            <person name="Meldrim J."/>
            <person name="Meneus L."/>
            <person name="Mihai O."/>
            <person name="Mihalev A."/>
            <person name="Mihova T."/>
            <person name="Mittelman R."/>
            <person name="Mlenga V."/>
            <person name="Montmayeur A."/>
            <person name="Mulrain L."/>
            <person name="Navidi A."/>
            <person name="Naylor J."/>
            <person name="Negash T."/>
            <person name="Nguyen T."/>
            <person name="Nguyen N."/>
            <person name="Nicol R."/>
            <person name="Norbu C."/>
            <person name="Norbu N."/>
            <person name="Novod N."/>
            <person name="O'Neill B."/>
            <person name="Osman S."/>
            <person name="Markiewicz E."/>
            <person name="Oyono O.L."/>
            <person name="Patti C."/>
            <person name="Phunkhang P."/>
            <person name="Pierre F."/>
            <person name="Priest M."/>
            <person name="Raghuraman S."/>
            <person name="Rege F."/>
            <person name="Reyes R."/>
            <person name="Rise C."/>
            <person name="Rogov P."/>
            <person name="Ross K."/>
            <person name="Ryan E."/>
            <person name="Settipalli S."/>
            <person name="Shea T."/>
            <person name="Sherpa N."/>
            <person name="Shi L."/>
            <person name="Shih D."/>
            <person name="Sparrow T."/>
            <person name="Spaulding J."/>
            <person name="Stalker J."/>
            <person name="Stange-Thomann N."/>
            <person name="Stavropoulos S."/>
            <person name="Stone C."/>
            <person name="Strader C."/>
            <person name="Tesfaye S."/>
            <person name="Thomson T."/>
            <person name="Thoulutsang Y."/>
            <person name="Thoulutsang D."/>
            <person name="Topham K."/>
            <person name="Topping I."/>
            <person name="Tsamla T."/>
            <person name="Vassiliev H."/>
            <person name="Vo A."/>
            <person name="Wangchuk T."/>
            <person name="Wangdi T."/>
            <person name="Weiand M."/>
            <person name="Wilkinson J."/>
            <person name="Wilson A."/>
            <person name="Yadav S."/>
            <person name="Young G."/>
            <person name="Yu Q."/>
            <person name="Zembek L."/>
            <person name="Zhong D."/>
            <person name="Zimmer A."/>
            <person name="Zwirko Z."/>
            <person name="Jaffe D.B."/>
            <person name="Alvarez P."/>
            <person name="Brockman W."/>
            <person name="Butler J."/>
            <person name="Chin C."/>
            <person name="Gnerre S."/>
            <person name="Grabherr M."/>
            <person name="Kleber M."/>
            <person name="Mauceli E."/>
            <person name="MacCallum I."/>
        </authorList>
    </citation>
    <scope>NUCLEOTIDE SEQUENCE [LARGE SCALE GENOMIC DNA]</scope>
    <source>
        <strain evidence="3">MSH-3 / Tucson 14011-0111.49</strain>
    </source>
</reference>
<evidence type="ECO:0000313" key="3">
    <source>
        <dbReference type="Proteomes" id="UP000008744"/>
    </source>
</evidence>
<name>B4GPY1_DROPE</name>
<dbReference type="HOGENOM" id="CLU_2052033_0_0_1"/>
<evidence type="ECO:0000256" key="1">
    <source>
        <dbReference type="SAM" id="MobiDB-lite"/>
    </source>
</evidence>
<dbReference type="Proteomes" id="UP000008744">
    <property type="component" value="Unassembled WGS sequence"/>
</dbReference>
<protein>
    <submittedName>
        <fullName evidence="2">GL15551</fullName>
    </submittedName>
</protein>
<gene>
    <name evidence="2" type="primary">Dper\GL15551</name>
    <name evidence="2" type="ORF">Dper_GL15551</name>
</gene>
<feature type="compositionally biased region" description="Polar residues" evidence="1">
    <location>
        <begin position="111"/>
        <end position="120"/>
    </location>
</feature>
<dbReference type="AlphaFoldDB" id="B4GPY1"/>
<organism evidence="3">
    <name type="scientific">Drosophila persimilis</name>
    <name type="common">Fruit fly</name>
    <dbReference type="NCBI Taxonomy" id="7234"/>
    <lineage>
        <taxon>Eukaryota</taxon>
        <taxon>Metazoa</taxon>
        <taxon>Ecdysozoa</taxon>
        <taxon>Arthropoda</taxon>
        <taxon>Hexapoda</taxon>
        <taxon>Insecta</taxon>
        <taxon>Pterygota</taxon>
        <taxon>Neoptera</taxon>
        <taxon>Endopterygota</taxon>
        <taxon>Diptera</taxon>
        <taxon>Brachycera</taxon>
        <taxon>Muscomorpha</taxon>
        <taxon>Ephydroidea</taxon>
        <taxon>Drosophilidae</taxon>
        <taxon>Drosophila</taxon>
        <taxon>Sophophora</taxon>
    </lineage>
</organism>
<accession>B4GPY1</accession>
<keyword evidence="3" id="KW-1185">Reference proteome</keyword>
<dbReference type="EMBL" id="CH479187">
    <property type="protein sequence ID" value="EDW39653.1"/>
    <property type="molecule type" value="Genomic_DNA"/>
</dbReference>
<proteinExistence type="predicted"/>
<feature type="region of interest" description="Disordered" evidence="1">
    <location>
        <begin position="77"/>
        <end position="120"/>
    </location>
</feature>
<sequence>MPVDRLLAGSRAVTTAAAAAVAATKLINESDVGTVQTAVRRHRRGPELGLQIGIGASTLKTVALRRWDVSSFRTVEVREPQHSSEAQQPQALNPDKESKGVGLPPIIARRFNSNWDTEDA</sequence>
<evidence type="ECO:0000313" key="2">
    <source>
        <dbReference type="EMBL" id="EDW39653.1"/>
    </source>
</evidence>